<proteinExistence type="inferred from homology"/>
<evidence type="ECO:0000313" key="6">
    <source>
        <dbReference type="EMBL" id="MBB5695474.1"/>
    </source>
</evidence>
<dbReference type="GO" id="GO:1904680">
    <property type="term" value="F:peptide transmembrane transporter activity"/>
    <property type="evidence" value="ECO:0007669"/>
    <property type="project" value="TreeGrafter"/>
</dbReference>
<dbReference type="PIRSF" id="PIRSF002741">
    <property type="entry name" value="MppA"/>
    <property type="match status" value="1"/>
</dbReference>
<dbReference type="Gene3D" id="3.90.76.10">
    <property type="entry name" value="Dipeptide-binding Protein, Domain 1"/>
    <property type="match status" value="1"/>
</dbReference>
<reference evidence="6 7" key="1">
    <citation type="submission" date="2020-08" db="EMBL/GenBank/DDBJ databases">
        <title>Genomic Encyclopedia of Type Strains, Phase IV (KMG-IV): sequencing the most valuable type-strain genomes for metagenomic binning, comparative biology and taxonomic classification.</title>
        <authorList>
            <person name="Goeker M."/>
        </authorList>
    </citation>
    <scope>NUCLEOTIDE SEQUENCE [LARGE SCALE GENOMIC DNA]</scope>
    <source>
        <strain evidence="6 7">DSM 25622</strain>
    </source>
</reference>
<comment type="subcellular location">
    <subcellularLocation>
        <location evidence="1">Periplasm</location>
    </subcellularLocation>
</comment>
<dbReference type="GO" id="GO:0030288">
    <property type="term" value="C:outer membrane-bounded periplasmic space"/>
    <property type="evidence" value="ECO:0007669"/>
    <property type="project" value="UniProtKB-ARBA"/>
</dbReference>
<keyword evidence="7" id="KW-1185">Reference proteome</keyword>
<evidence type="ECO:0000256" key="2">
    <source>
        <dbReference type="ARBA" id="ARBA00005695"/>
    </source>
</evidence>
<evidence type="ECO:0000256" key="4">
    <source>
        <dbReference type="SAM" id="SignalP"/>
    </source>
</evidence>
<dbReference type="RefSeq" id="WP_184520672.1">
    <property type="nucleotide sequence ID" value="NZ_JACIJD010000018.1"/>
</dbReference>
<name>A0A840YLY0_9PROT</name>
<dbReference type="GO" id="GO:0015833">
    <property type="term" value="P:peptide transport"/>
    <property type="evidence" value="ECO:0007669"/>
    <property type="project" value="TreeGrafter"/>
</dbReference>
<dbReference type="InterPro" id="IPR000914">
    <property type="entry name" value="SBP_5_dom"/>
</dbReference>
<comment type="similarity">
    <text evidence="2">Belongs to the bacterial solute-binding protein 5 family.</text>
</comment>
<feature type="domain" description="Solute-binding protein family 5" evidence="5">
    <location>
        <begin position="60"/>
        <end position="415"/>
    </location>
</feature>
<gene>
    <name evidence="6" type="ORF">FHS87_003533</name>
</gene>
<sequence>MFLAGLLLLVGFGAADAQTLRVGLRDDPDILDPTLSRTYVGTVVMTAICDKLFDFDEKLNIVPVLATGYEWQDEKTLIIRLRQGITFHDGTPLDAEAVKYTLERHLNLSGSYRRSEIGAMERAEVMDPLTVRVLMRRPFAPFIAVLTDRAGMLVSPRAAEAAGRDFGRHPVCAGPFRFVERVAQDRVVVERFPSYWDAGRIHYGRVQYSIMPNSTARLANLQSGTLDVAEVAPLDAEAVAKDRRLSLVSVPSLGYGALTVNLGDFPQARGPMGRDARVRQAFSLSLDRKALSEVVFAGLYEPAAQPTSPASPLHVPSIVPPQRDVARARTLLREAGVTTPLRVALTVYNTPQGVQTGEVIQAMAAEAGFEVEVKALEFGAALSAVNNGDYVVTLGGWSGLLDTDSNSWSFLHTGAALNMARYSNAEVDSALDRAREEAGMAARRMAYEGAWRKVSEDLPLIYLWQPRNVAGVSRRVSGFRLLADGLYRLQDVRPAP</sequence>
<dbReference type="InterPro" id="IPR039424">
    <property type="entry name" value="SBP_5"/>
</dbReference>
<dbReference type="AlphaFoldDB" id="A0A840YLY0"/>
<dbReference type="SUPFAM" id="SSF53850">
    <property type="entry name" value="Periplasmic binding protein-like II"/>
    <property type="match status" value="1"/>
</dbReference>
<feature type="signal peptide" evidence="4">
    <location>
        <begin position="1"/>
        <end position="17"/>
    </location>
</feature>
<organism evidence="6 7">
    <name type="scientific">Muricoccus pecuniae</name>
    <dbReference type="NCBI Taxonomy" id="693023"/>
    <lineage>
        <taxon>Bacteria</taxon>
        <taxon>Pseudomonadati</taxon>
        <taxon>Pseudomonadota</taxon>
        <taxon>Alphaproteobacteria</taxon>
        <taxon>Acetobacterales</taxon>
        <taxon>Roseomonadaceae</taxon>
        <taxon>Muricoccus</taxon>
    </lineage>
</organism>
<feature type="chain" id="PRO_5032934509" evidence="4">
    <location>
        <begin position="18"/>
        <end position="496"/>
    </location>
</feature>
<dbReference type="Gene3D" id="3.10.105.10">
    <property type="entry name" value="Dipeptide-binding Protein, Domain 3"/>
    <property type="match status" value="1"/>
</dbReference>
<dbReference type="Gene3D" id="3.40.190.10">
    <property type="entry name" value="Periplasmic binding protein-like II"/>
    <property type="match status" value="1"/>
</dbReference>
<dbReference type="InterPro" id="IPR030678">
    <property type="entry name" value="Peptide/Ni-bd"/>
</dbReference>
<evidence type="ECO:0000313" key="7">
    <source>
        <dbReference type="Proteomes" id="UP000580654"/>
    </source>
</evidence>
<dbReference type="PANTHER" id="PTHR30290:SF38">
    <property type="entry name" value="D,D-DIPEPTIDE-BINDING PERIPLASMIC PROTEIN DDPA-RELATED"/>
    <property type="match status" value="1"/>
</dbReference>
<evidence type="ECO:0000256" key="3">
    <source>
        <dbReference type="ARBA" id="ARBA00022729"/>
    </source>
</evidence>
<dbReference type="PANTHER" id="PTHR30290">
    <property type="entry name" value="PERIPLASMIC BINDING COMPONENT OF ABC TRANSPORTER"/>
    <property type="match status" value="1"/>
</dbReference>
<dbReference type="Pfam" id="PF00496">
    <property type="entry name" value="SBP_bac_5"/>
    <property type="match status" value="1"/>
</dbReference>
<dbReference type="GO" id="GO:0043190">
    <property type="term" value="C:ATP-binding cassette (ABC) transporter complex"/>
    <property type="evidence" value="ECO:0007669"/>
    <property type="project" value="InterPro"/>
</dbReference>
<protein>
    <submittedName>
        <fullName evidence="6">Peptide/nickel transport system substrate-binding protein</fullName>
    </submittedName>
</protein>
<accession>A0A840YLY0</accession>
<keyword evidence="3 4" id="KW-0732">Signal</keyword>
<evidence type="ECO:0000259" key="5">
    <source>
        <dbReference type="Pfam" id="PF00496"/>
    </source>
</evidence>
<comment type="caution">
    <text evidence="6">The sequence shown here is derived from an EMBL/GenBank/DDBJ whole genome shotgun (WGS) entry which is preliminary data.</text>
</comment>
<dbReference type="Proteomes" id="UP000580654">
    <property type="component" value="Unassembled WGS sequence"/>
</dbReference>
<evidence type="ECO:0000256" key="1">
    <source>
        <dbReference type="ARBA" id="ARBA00004418"/>
    </source>
</evidence>
<dbReference type="EMBL" id="JACIJD010000018">
    <property type="protein sequence ID" value="MBB5695474.1"/>
    <property type="molecule type" value="Genomic_DNA"/>
</dbReference>